<accession>A0A0S1GND7</accession>
<dbReference type="GO" id="GO:0003677">
    <property type="term" value="F:DNA binding"/>
    <property type="evidence" value="ECO:0007669"/>
    <property type="project" value="InterPro"/>
</dbReference>
<dbReference type="NCBIfam" id="NF041497">
    <property type="entry name" value="MobV"/>
    <property type="match status" value="1"/>
</dbReference>
<dbReference type="Pfam" id="PF01076">
    <property type="entry name" value="Mob_Pre"/>
    <property type="match status" value="1"/>
</dbReference>
<dbReference type="InterPro" id="IPR001668">
    <property type="entry name" value="Mob_Pre"/>
</dbReference>
<reference evidence="2" key="1">
    <citation type="submission" date="2015-07" db="EMBL/GenBank/DDBJ databases">
        <title>The mesophilic/psychrophilic dichotomy of Aeromonas salmonicida.</title>
        <authorList>
            <person name="Vincent A.T."/>
            <person name="Trudel M.V."/>
            <person name="Freschi L."/>
            <person name="Nagar V."/>
            <person name="Levesque R.C."/>
            <person name="Charette S.J."/>
        </authorList>
    </citation>
    <scope>NUCLEOTIDE SEQUENCE</scope>
    <source>
        <strain evidence="2">Y47</strain>
        <plasmid evidence="2">pY47-1</plasmid>
    </source>
</reference>
<dbReference type="RefSeq" id="WP_059167475.1">
    <property type="nucleotide sequence ID" value="NZ_CAWMQR010000001.1"/>
</dbReference>
<feature type="region of interest" description="Disordered" evidence="1">
    <location>
        <begin position="385"/>
        <end position="409"/>
    </location>
</feature>
<proteinExistence type="predicted"/>
<dbReference type="CDD" id="cd17242">
    <property type="entry name" value="MobM_relaxase"/>
    <property type="match status" value="1"/>
</dbReference>
<dbReference type="Gene3D" id="3.30.930.30">
    <property type="match status" value="1"/>
</dbReference>
<sequence>MAFAILRTQKLKAAVAVRRSLKHAFRAQNTPNADPARLKENSHLGANSVEEAMKAFQNRLPEKIRKNGVLAIEYLITGSPDGMNSKSRRDQDAYFTDALAWLKERHGAENLIYAGIHRDETTPHLYAYVVPLDPQGKLNCRHFLGGAKALSQMQTDFAERVGQRHGLQRGIEGSKARHTTVRQYYAALQQETPAPLALSGQATTPRVLKKGILTSLHESPEQVAERLTAASQAHYAPALARAKRTDLAERRAKELAATAQAKETELQVLRPLAEGLPPEELEAVRRFAAELRAEAAKRQEQERRVAALPHLVRKHGPVATFARLAIEAIKQVADAWQAVDWKALEQRAFKQIMQDGWSPRRGMKEIVDHSPAHAGQSQEQLNAVLASLSDQPIVDKPPRTKQPGSGYSR</sequence>
<evidence type="ECO:0000256" key="1">
    <source>
        <dbReference type="SAM" id="MobiDB-lite"/>
    </source>
</evidence>
<name>A0A0S1GND7_AERSA</name>
<dbReference type="AlphaFoldDB" id="A0A0S1GND7"/>
<organism evidence="2">
    <name type="scientific">Aeromonas salmonicida</name>
    <dbReference type="NCBI Taxonomy" id="645"/>
    <lineage>
        <taxon>Bacteria</taxon>
        <taxon>Pseudomonadati</taxon>
        <taxon>Pseudomonadota</taxon>
        <taxon>Gammaproteobacteria</taxon>
        <taxon>Aeromonadales</taxon>
        <taxon>Aeromonadaceae</taxon>
        <taxon>Aeromonas</taxon>
    </lineage>
</organism>
<protein>
    <submittedName>
        <fullName evidence="2">Mobilization protein</fullName>
    </submittedName>
</protein>
<evidence type="ECO:0000313" key="2">
    <source>
        <dbReference type="EMBL" id="ALK43977.1"/>
    </source>
</evidence>
<dbReference type="EMBL" id="KT334396">
    <property type="protein sequence ID" value="ALK43977.1"/>
    <property type="molecule type" value="Genomic_DNA"/>
</dbReference>
<dbReference type="GO" id="GO:0006310">
    <property type="term" value="P:DNA recombination"/>
    <property type="evidence" value="ECO:0007669"/>
    <property type="project" value="InterPro"/>
</dbReference>
<keyword evidence="2" id="KW-0614">Plasmid</keyword>
<geneLocation type="plasmid" evidence="2">
    <name>pY47-1</name>
</geneLocation>